<dbReference type="RefSeq" id="WP_157540073.1">
    <property type="nucleotide sequence ID" value="NZ_WQLA01000001.1"/>
</dbReference>
<reference evidence="1 2" key="1">
    <citation type="submission" date="2019-12" db="EMBL/GenBank/DDBJ databases">
        <title>Mucilaginibacter sp. HME9299 genome sequencing and assembly.</title>
        <authorList>
            <person name="Kang H."/>
            <person name="Kim H."/>
            <person name="Joh K."/>
        </authorList>
    </citation>
    <scope>NUCLEOTIDE SEQUENCE [LARGE SCALE GENOMIC DNA]</scope>
    <source>
        <strain evidence="1 2">HME9299</strain>
    </source>
</reference>
<dbReference type="Pfam" id="PF08922">
    <property type="entry name" value="DUF1905"/>
    <property type="match status" value="1"/>
</dbReference>
<keyword evidence="2" id="KW-1185">Reference proteome</keyword>
<dbReference type="Pfam" id="PF13376">
    <property type="entry name" value="OmdA"/>
    <property type="match status" value="1"/>
</dbReference>
<dbReference type="InterPro" id="IPR015018">
    <property type="entry name" value="DUF1905"/>
</dbReference>
<evidence type="ECO:0000313" key="1">
    <source>
        <dbReference type="EMBL" id="MVN90311.1"/>
    </source>
</evidence>
<dbReference type="SUPFAM" id="SSF141694">
    <property type="entry name" value="AF2212/PG0164-like"/>
    <property type="match status" value="1"/>
</dbReference>
<dbReference type="InterPro" id="IPR037079">
    <property type="entry name" value="AF2212/PG0164-like_sf"/>
</dbReference>
<accession>A0A6I4I5C1</accession>
<evidence type="ECO:0000313" key="2">
    <source>
        <dbReference type="Proteomes" id="UP000434850"/>
    </source>
</evidence>
<protein>
    <submittedName>
        <fullName evidence="1">DUF1905 domain-containing protein</fullName>
    </submittedName>
</protein>
<dbReference type="AlphaFoldDB" id="A0A6I4I5C1"/>
<sequence length="170" mass="19179">MVTYTALILKFAEQGEKTGWTYIDVPADVAQQLKPGNKKSFRVRGTLDNFEIAGVALMPMGDGNFILTLNADMRKGMHKREGAMLQVSIEEDVDFKLVVPDDLHECLTDDTDALSYFDSLPESHRRYFVNWLNSAKTIATRAKRIGMICHAMANGMDYGQMIRAGRERNQ</sequence>
<dbReference type="OrthoDB" id="680797at2"/>
<proteinExistence type="predicted"/>
<dbReference type="EMBL" id="WQLA01000001">
    <property type="protein sequence ID" value="MVN90311.1"/>
    <property type="molecule type" value="Genomic_DNA"/>
</dbReference>
<organism evidence="1 2">
    <name type="scientific">Mucilaginibacter aquatilis</name>
    <dbReference type="NCBI Taxonomy" id="1517760"/>
    <lineage>
        <taxon>Bacteria</taxon>
        <taxon>Pseudomonadati</taxon>
        <taxon>Bacteroidota</taxon>
        <taxon>Sphingobacteriia</taxon>
        <taxon>Sphingobacteriales</taxon>
        <taxon>Sphingobacteriaceae</taxon>
        <taxon>Mucilaginibacter</taxon>
    </lineage>
</organism>
<dbReference type="Gene3D" id="2.40.30.100">
    <property type="entry name" value="AF2212/PG0164-like"/>
    <property type="match status" value="1"/>
</dbReference>
<comment type="caution">
    <text evidence="1">The sequence shown here is derived from an EMBL/GenBank/DDBJ whole genome shotgun (WGS) entry which is preliminary data.</text>
</comment>
<dbReference type="Proteomes" id="UP000434850">
    <property type="component" value="Unassembled WGS sequence"/>
</dbReference>
<name>A0A6I4I5C1_9SPHI</name>
<gene>
    <name evidence="1" type="ORF">GO816_04155</name>
</gene>